<feature type="transmembrane region" description="Helical" evidence="7">
    <location>
        <begin position="128"/>
        <end position="148"/>
    </location>
</feature>
<evidence type="ECO:0000256" key="7">
    <source>
        <dbReference type="SAM" id="Phobius"/>
    </source>
</evidence>
<evidence type="ECO:0000313" key="9">
    <source>
        <dbReference type="Proteomes" id="UP000198807"/>
    </source>
</evidence>
<sequence length="631" mass="66926">MVLARSSRLWRPLASLLLLCGLWLWLEPGEVIDAVGPLAPGWILLALALTLPQMLLSAWRWRLTASRLELSLSWGRALREYYLAMFLNQVLPGGVAGDATRAWRHSRASGRRGSAWRAVIIERASGQLAMLVLTLLVVAISPLWQGLIGEALASLSSPGWLIGATLMLVIGVPVMRHLVRQPPAALAGLGEDLRRSLLASSVWPRQLAGSLLVVLSYALVFVCAARAIGVTLPLGTLMSLVPPVLIAMLIPLSLAGWGLREGAAALVWGLVGLAPAEGVAVSMAYGLLVLLASLPGAMFLPGLVRRFATPSDVGALDPDGSGPGEVQIEEGIIAAAEGPRDGTTRLVQGGDGRHGQPRPAGADQQWCHQQVQAIEHAGLQESRDRDAATLDQHAPQAPVGKRLEHVGSIKAVGCRRQLHAGDVLGRRLGDIDLLADQVQAGGLGFAQQTDRRWHPAPRVEDHPYRLPPADVSHREQGIVLAGGAGADHHGINQRPQPVQMCPALEAVDVVGMPALGGNASIQALAELGQSQSAGMHRQRDQIVEQFPGIIVRRNVRRPSAGRQAQRAFPVHRRRGTGHALSRSTEGQPGRRLVQGVGQGRGHEGSGPGQSKHHAQSASAEQGMQGGHHASG</sequence>
<feature type="transmembrane region" description="Helical" evidence="7">
    <location>
        <begin position="39"/>
        <end position="59"/>
    </location>
</feature>
<keyword evidence="4 7" id="KW-1133">Transmembrane helix</keyword>
<keyword evidence="2" id="KW-1003">Cell membrane</keyword>
<evidence type="ECO:0000313" key="8">
    <source>
        <dbReference type="EMBL" id="SEL82710.1"/>
    </source>
</evidence>
<comment type="subcellular location">
    <subcellularLocation>
        <location evidence="1">Cell membrane</location>
        <topology evidence="1">Multi-pass membrane protein</topology>
    </subcellularLocation>
</comment>
<feature type="compositionally biased region" description="Low complexity" evidence="6">
    <location>
        <begin position="586"/>
        <end position="595"/>
    </location>
</feature>
<reference evidence="9" key="1">
    <citation type="submission" date="2016-10" db="EMBL/GenBank/DDBJ databases">
        <authorList>
            <person name="Varghese N."/>
            <person name="Submissions S."/>
        </authorList>
    </citation>
    <scope>NUCLEOTIDE SEQUENCE [LARGE SCALE GENOMIC DNA]</scope>
    <source>
        <strain evidence="9">CGMCC 1.9150</strain>
    </source>
</reference>
<dbReference type="PANTHER" id="PTHR40277">
    <property type="entry name" value="BLL5419 PROTEIN"/>
    <property type="match status" value="1"/>
</dbReference>
<dbReference type="PANTHER" id="PTHR40277:SF1">
    <property type="entry name" value="BLL5419 PROTEIN"/>
    <property type="match status" value="1"/>
</dbReference>
<accession>A0A1H7TCW8</accession>
<keyword evidence="9" id="KW-1185">Reference proteome</keyword>
<dbReference type="Pfam" id="PF03706">
    <property type="entry name" value="LPG_synthase_TM"/>
    <property type="match status" value="1"/>
</dbReference>
<dbReference type="STRING" id="650850.SAMN04488129_11710"/>
<dbReference type="Proteomes" id="UP000198807">
    <property type="component" value="Unassembled WGS sequence"/>
</dbReference>
<feature type="transmembrane region" description="Helical" evidence="7">
    <location>
        <begin position="207"/>
        <end position="228"/>
    </location>
</feature>
<organism evidence="8 9">
    <name type="scientific">Halomonas daqiaonensis</name>
    <dbReference type="NCBI Taxonomy" id="650850"/>
    <lineage>
        <taxon>Bacteria</taxon>
        <taxon>Pseudomonadati</taxon>
        <taxon>Pseudomonadota</taxon>
        <taxon>Gammaproteobacteria</taxon>
        <taxon>Oceanospirillales</taxon>
        <taxon>Halomonadaceae</taxon>
        <taxon>Halomonas</taxon>
    </lineage>
</organism>
<feature type="region of interest" description="Disordered" evidence="6">
    <location>
        <begin position="556"/>
        <end position="631"/>
    </location>
</feature>
<evidence type="ECO:0000256" key="5">
    <source>
        <dbReference type="ARBA" id="ARBA00023136"/>
    </source>
</evidence>
<dbReference type="AlphaFoldDB" id="A0A1H7TCW8"/>
<evidence type="ECO:0000256" key="2">
    <source>
        <dbReference type="ARBA" id="ARBA00022475"/>
    </source>
</evidence>
<feature type="region of interest" description="Disordered" evidence="6">
    <location>
        <begin position="339"/>
        <end position="364"/>
    </location>
</feature>
<feature type="transmembrane region" description="Helical" evidence="7">
    <location>
        <begin position="266"/>
        <end position="291"/>
    </location>
</feature>
<evidence type="ECO:0000256" key="6">
    <source>
        <dbReference type="SAM" id="MobiDB-lite"/>
    </source>
</evidence>
<gene>
    <name evidence="8" type="ORF">SAMN04488129_11710</name>
</gene>
<dbReference type="EMBL" id="FOBC01000017">
    <property type="protein sequence ID" value="SEL82710.1"/>
    <property type="molecule type" value="Genomic_DNA"/>
</dbReference>
<feature type="compositionally biased region" description="Gly residues" evidence="6">
    <location>
        <begin position="596"/>
        <end position="607"/>
    </location>
</feature>
<feature type="transmembrane region" description="Helical" evidence="7">
    <location>
        <begin position="160"/>
        <end position="179"/>
    </location>
</feature>
<dbReference type="InterPro" id="IPR022791">
    <property type="entry name" value="L-PG_synthase/AglD"/>
</dbReference>
<evidence type="ECO:0000256" key="1">
    <source>
        <dbReference type="ARBA" id="ARBA00004651"/>
    </source>
</evidence>
<keyword evidence="5 7" id="KW-0472">Membrane</keyword>
<proteinExistence type="predicted"/>
<feature type="transmembrane region" description="Helical" evidence="7">
    <location>
        <begin position="240"/>
        <end position="259"/>
    </location>
</feature>
<evidence type="ECO:0000256" key="3">
    <source>
        <dbReference type="ARBA" id="ARBA00022692"/>
    </source>
</evidence>
<evidence type="ECO:0008006" key="10">
    <source>
        <dbReference type="Google" id="ProtNLM"/>
    </source>
</evidence>
<dbReference type="GO" id="GO:0005886">
    <property type="term" value="C:plasma membrane"/>
    <property type="evidence" value="ECO:0007669"/>
    <property type="project" value="UniProtKB-SubCell"/>
</dbReference>
<name>A0A1H7TCW8_9GAMM</name>
<evidence type="ECO:0000256" key="4">
    <source>
        <dbReference type="ARBA" id="ARBA00022989"/>
    </source>
</evidence>
<keyword evidence="3 7" id="KW-0812">Transmembrane</keyword>
<protein>
    <recommendedName>
        <fullName evidence="10">Lysylphosphatidylglycerol synthase TM region</fullName>
    </recommendedName>
</protein>